<dbReference type="Pfam" id="PF01370">
    <property type="entry name" value="Epimerase"/>
    <property type="match status" value="1"/>
</dbReference>
<dbReference type="EMBL" id="BONZ01000023">
    <property type="protein sequence ID" value="GIH14416.1"/>
    <property type="molecule type" value="Genomic_DNA"/>
</dbReference>
<evidence type="ECO:0000313" key="2">
    <source>
        <dbReference type="EMBL" id="GIH14416.1"/>
    </source>
</evidence>
<evidence type="ECO:0000313" key="3">
    <source>
        <dbReference type="Proteomes" id="UP000642748"/>
    </source>
</evidence>
<dbReference type="InterPro" id="IPR001509">
    <property type="entry name" value="Epimerase_deHydtase"/>
</dbReference>
<gene>
    <name evidence="2" type="ORF">Raf01_25880</name>
</gene>
<dbReference type="InterPro" id="IPR002347">
    <property type="entry name" value="SDR_fam"/>
</dbReference>
<dbReference type="PANTHER" id="PTHR43245">
    <property type="entry name" value="BIFUNCTIONAL POLYMYXIN RESISTANCE PROTEIN ARNA"/>
    <property type="match status" value="1"/>
</dbReference>
<evidence type="ECO:0000259" key="1">
    <source>
        <dbReference type="Pfam" id="PF01370"/>
    </source>
</evidence>
<sequence length="252" mass="26514">MTVLVTGAAGGVGRLLAPRLAEEFDLVLTDQVAAPGVIIGDLTDPGFRSEVLTGVDAVVHLAGDADPEHDWSRLRVPNADLVAGLLDAAVAAGVGRVVLASSAHAMAGHVDAGRIPVREDWPPSPCCQYGAVKVFAEALGRAYAASWGLRVICLRLGGVRERPVARSWLPGWLSPGDLGRLVGAALRADVEFGTYHGMSANTGSHWDLSRARAELGYVPLDDSIRYAGDVPDDLVAEPDPRARPRLGLAHRS</sequence>
<keyword evidence="3" id="KW-1185">Reference proteome</keyword>
<name>A0A8J3QQ37_9ACTN</name>
<dbReference type="SUPFAM" id="SSF51735">
    <property type="entry name" value="NAD(P)-binding Rossmann-fold domains"/>
    <property type="match status" value="1"/>
</dbReference>
<proteinExistence type="predicted"/>
<dbReference type="Proteomes" id="UP000642748">
    <property type="component" value="Unassembled WGS sequence"/>
</dbReference>
<dbReference type="InterPro" id="IPR036291">
    <property type="entry name" value="NAD(P)-bd_dom_sf"/>
</dbReference>
<dbReference type="Gene3D" id="3.40.50.720">
    <property type="entry name" value="NAD(P)-binding Rossmann-like Domain"/>
    <property type="match status" value="1"/>
</dbReference>
<protein>
    <submittedName>
        <fullName evidence="2">NAD-dependent dehydratase</fullName>
    </submittedName>
</protein>
<organism evidence="2 3">
    <name type="scientific">Rugosimonospora africana</name>
    <dbReference type="NCBI Taxonomy" id="556532"/>
    <lineage>
        <taxon>Bacteria</taxon>
        <taxon>Bacillati</taxon>
        <taxon>Actinomycetota</taxon>
        <taxon>Actinomycetes</taxon>
        <taxon>Micromonosporales</taxon>
        <taxon>Micromonosporaceae</taxon>
        <taxon>Rugosimonospora</taxon>
    </lineage>
</organism>
<dbReference type="RefSeq" id="WP_203918075.1">
    <property type="nucleotide sequence ID" value="NZ_BONZ01000023.1"/>
</dbReference>
<reference evidence="2" key="1">
    <citation type="submission" date="2021-01" db="EMBL/GenBank/DDBJ databases">
        <title>Whole genome shotgun sequence of Rugosimonospora africana NBRC 104875.</title>
        <authorList>
            <person name="Komaki H."/>
            <person name="Tamura T."/>
        </authorList>
    </citation>
    <scope>NUCLEOTIDE SEQUENCE</scope>
    <source>
        <strain evidence="2">NBRC 104875</strain>
    </source>
</reference>
<dbReference type="InterPro" id="IPR050177">
    <property type="entry name" value="Lipid_A_modif_metabolic_enz"/>
</dbReference>
<comment type="caution">
    <text evidence="2">The sequence shown here is derived from an EMBL/GenBank/DDBJ whole genome shotgun (WGS) entry which is preliminary data.</text>
</comment>
<dbReference type="PANTHER" id="PTHR43245:SF55">
    <property type="entry name" value="NAD(P)-BINDING DOMAIN-CONTAINING PROTEIN"/>
    <property type="match status" value="1"/>
</dbReference>
<dbReference type="PRINTS" id="PR00081">
    <property type="entry name" value="GDHRDH"/>
</dbReference>
<feature type="domain" description="NAD-dependent epimerase/dehydratase" evidence="1">
    <location>
        <begin position="3"/>
        <end position="157"/>
    </location>
</feature>
<accession>A0A8J3QQ37</accession>
<dbReference type="AlphaFoldDB" id="A0A8J3QQ37"/>